<accession>A0A0F9N665</accession>
<reference evidence="2" key="1">
    <citation type="journal article" date="2015" name="Nature">
        <title>Complex archaea that bridge the gap between prokaryotes and eukaryotes.</title>
        <authorList>
            <person name="Spang A."/>
            <person name="Saw J.H."/>
            <person name="Jorgensen S.L."/>
            <person name="Zaremba-Niedzwiedzka K."/>
            <person name="Martijn J."/>
            <person name="Lind A.E."/>
            <person name="van Eijk R."/>
            <person name="Schleper C."/>
            <person name="Guy L."/>
            <person name="Ettema T.J."/>
        </authorList>
    </citation>
    <scope>NUCLEOTIDE SEQUENCE</scope>
</reference>
<keyword evidence="1" id="KW-0812">Transmembrane</keyword>
<gene>
    <name evidence="2" type="ORF">LCGC14_1068340</name>
</gene>
<proteinExistence type="predicted"/>
<dbReference type="EMBL" id="LAZR01004583">
    <property type="protein sequence ID" value="KKN07317.1"/>
    <property type="molecule type" value="Genomic_DNA"/>
</dbReference>
<organism evidence="2">
    <name type="scientific">marine sediment metagenome</name>
    <dbReference type="NCBI Taxonomy" id="412755"/>
    <lineage>
        <taxon>unclassified sequences</taxon>
        <taxon>metagenomes</taxon>
        <taxon>ecological metagenomes</taxon>
    </lineage>
</organism>
<name>A0A0F9N665_9ZZZZ</name>
<evidence type="ECO:0000256" key="1">
    <source>
        <dbReference type="SAM" id="Phobius"/>
    </source>
</evidence>
<comment type="caution">
    <text evidence="2">The sequence shown here is derived from an EMBL/GenBank/DDBJ whole genome shotgun (WGS) entry which is preliminary data.</text>
</comment>
<feature type="transmembrane region" description="Helical" evidence="1">
    <location>
        <begin position="53"/>
        <end position="73"/>
    </location>
</feature>
<sequence>MSKLDENISQKRTETKKLINASIFTLILLIGGIILFSVGPIEYEMKESRILNSFNGIAIILFLAFLFMLGVVFEKFITHAKKFKIEILERE</sequence>
<evidence type="ECO:0000313" key="2">
    <source>
        <dbReference type="EMBL" id="KKN07317.1"/>
    </source>
</evidence>
<keyword evidence="1" id="KW-1133">Transmembrane helix</keyword>
<feature type="transmembrane region" description="Helical" evidence="1">
    <location>
        <begin position="21"/>
        <end position="41"/>
    </location>
</feature>
<protein>
    <submittedName>
        <fullName evidence="2">Uncharacterized protein</fullName>
    </submittedName>
</protein>
<keyword evidence="1" id="KW-0472">Membrane</keyword>
<dbReference type="AlphaFoldDB" id="A0A0F9N665"/>